<accession>A0A2N5S4Y5</accession>
<evidence type="ECO:0000256" key="1">
    <source>
        <dbReference type="SAM" id="MobiDB-lite"/>
    </source>
</evidence>
<protein>
    <submittedName>
        <fullName evidence="2">Uncharacterized protein</fullName>
    </submittedName>
</protein>
<reference evidence="2 3" key="1">
    <citation type="submission" date="2017-11" db="EMBL/GenBank/DDBJ databases">
        <title>De novo assembly and phasing of dikaryotic genomes from two isolates of Puccinia coronata f. sp. avenae, the causal agent of oat crown rust.</title>
        <authorList>
            <person name="Miller M.E."/>
            <person name="Zhang Y."/>
            <person name="Omidvar V."/>
            <person name="Sperschneider J."/>
            <person name="Schwessinger B."/>
            <person name="Raley C."/>
            <person name="Palmer J.M."/>
            <person name="Garnica D."/>
            <person name="Upadhyaya N."/>
            <person name="Rathjen J."/>
            <person name="Taylor J.M."/>
            <person name="Park R.F."/>
            <person name="Dodds P.N."/>
            <person name="Hirsch C.D."/>
            <person name="Kianian S.F."/>
            <person name="Figueroa M."/>
        </authorList>
    </citation>
    <scope>NUCLEOTIDE SEQUENCE [LARGE SCALE GENOMIC DNA]</scope>
    <source>
        <strain evidence="2">12NC29</strain>
    </source>
</reference>
<evidence type="ECO:0000313" key="3">
    <source>
        <dbReference type="Proteomes" id="UP000235388"/>
    </source>
</evidence>
<organism evidence="2 3">
    <name type="scientific">Puccinia coronata f. sp. avenae</name>
    <dbReference type="NCBI Taxonomy" id="200324"/>
    <lineage>
        <taxon>Eukaryota</taxon>
        <taxon>Fungi</taxon>
        <taxon>Dikarya</taxon>
        <taxon>Basidiomycota</taxon>
        <taxon>Pucciniomycotina</taxon>
        <taxon>Pucciniomycetes</taxon>
        <taxon>Pucciniales</taxon>
        <taxon>Pucciniaceae</taxon>
        <taxon>Puccinia</taxon>
    </lineage>
</organism>
<evidence type="ECO:0000313" key="2">
    <source>
        <dbReference type="EMBL" id="PLW08291.1"/>
    </source>
</evidence>
<gene>
    <name evidence="2" type="ORF">PCANC_24831</name>
</gene>
<comment type="caution">
    <text evidence="2">The sequence shown here is derived from an EMBL/GenBank/DDBJ whole genome shotgun (WGS) entry which is preliminary data.</text>
</comment>
<sequence length="309" mass="34830">MTRRPKRDKPREAGEVPLWRGAEEVGEDELKDLEGKWALGALGQVIAIAWTRRTDDSLTGGLRGVLSYRDSLANESSTPRPRVHRLLGRALPLPVPGPSSANNVYRLVYLKNLPLEILELIFSHLISTPPPGRPHVRRPFLGTITGAPLRLVCRAWADALYEHYLYRRMRFSTASRSLAFIDYLGRRPQILPRAKCLYLEVENLWPFELPLTSSPPDAINSEILESLLELFSDSITTLDLKFNQFFALPSQKIKAIGRVNKLDNLQRHPQRLYGDSELTGEDATCFNSLMMEAQGFEVTSTSVTCFATV</sequence>
<dbReference type="EMBL" id="PGCJ01001170">
    <property type="protein sequence ID" value="PLW08291.1"/>
    <property type="molecule type" value="Genomic_DNA"/>
</dbReference>
<dbReference type="Proteomes" id="UP000235388">
    <property type="component" value="Unassembled WGS sequence"/>
</dbReference>
<feature type="region of interest" description="Disordered" evidence="1">
    <location>
        <begin position="1"/>
        <end position="20"/>
    </location>
</feature>
<name>A0A2N5S4Y5_9BASI</name>
<dbReference type="AlphaFoldDB" id="A0A2N5S4Y5"/>
<keyword evidence="3" id="KW-1185">Reference proteome</keyword>
<proteinExistence type="predicted"/>